<dbReference type="PATRIC" id="fig|626937.4.peg.693"/>
<dbReference type="EMBL" id="LSZW01000045">
    <property type="protein sequence ID" value="KXK66406.1"/>
    <property type="molecule type" value="Genomic_DNA"/>
</dbReference>
<dbReference type="AlphaFoldDB" id="A0A136Q763"/>
<protein>
    <submittedName>
        <fullName evidence="1">Uncharacterized protein</fullName>
    </submittedName>
</protein>
<dbReference type="STRING" id="626937.HMPREF3293_00704"/>
<sequence>MFLNDRNRITYNELCRKCRNDCKQSFRCIVVLCPKYLSKRRTNKND</sequence>
<dbReference type="Proteomes" id="UP000070366">
    <property type="component" value="Unassembled WGS sequence"/>
</dbReference>
<gene>
    <name evidence="1" type="ORF">HMPREF3293_00704</name>
</gene>
<evidence type="ECO:0000313" key="2">
    <source>
        <dbReference type="Proteomes" id="UP000070366"/>
    </source>
</evidence>
<accession>A0A136Q763</accession>
<keyword evidence="2" id="KW-1185">Reference proteome</keyword>
<reference evidence="1 2" key="1">
    <citation type="submission" date="2016-02" db="EMBL/GenBank/DDBJ databases">
        <authorList>
            <person name="Wen L."/>
            <person name="He K."/>
            <person name="Yang H."/>
        </authorList>
    </citation>
    <scope>NUCLEOTIDE SEQUENCE [LARGE SCALE GENOMIC DNA]</scope>
    <source>
        <strain evidence="1 2">DSM 22607</strain>
    </source>
</reference>
<evidence type="ECO:0000313" key="1">
    <source>
        <dbReference type="EMBL" id="KXK66406.1"/>
    </source>
</evidence>
<proteinExistence type="predicted"/>
<comment type="caution">
    <text evidence="1">The sequence shown here is derived from an EMBL/GenBank/DDBJ whole genome shotgun (WGS) entry which is preliminary data.</text>
</comment>
<name>A0A136Q763_9FIRM</name>
<organism evidence="1 2">
    <name type="scientific">Christensenella minuta</name>
    <dbReference type="NCBI Taxonomy" id="626937"/>
    <lineage>
        <taxon>Bacteria</taxon>
        <taxon>Bacillati</taxon>
        <taxon>Bacillota</taxon>
        <taxon>Clostridia</taxon>
        <taxon>Christensenellales</taxon>
        <taxon>Christensenellaceae</taxon>
        <taxon>Christensenella</taxon>
    </lineage>
</organism>